<feature type="compositionally biased region" description="Basic and acidic residues" evidence="1">
    <location>
        <begin position="29"/>
        <end position="39"/>
    </location>
</feature>
<dbReference type="AlphaFoldDB" id="A0A6L2MUK0"/>
<sequence length="79" mass="9303">MGKKEDEESSDDAWSNYSPNDNNDAIQVDQERINSHEPMQDDDDIMDLDDYLIVQNASYYVDGEEERFKERKRKLLGMP</sequence>
<name>A0A6L2MUK0_TANCI</name>
<feature type="region of interest" description="Disordered" evidence="1">
    <location>
        <begin position="1"/>
        <end position="43"/>
    </location>
</feature>
<dbReference type="EMBL" id="BKCJ010007520">
    <property type="protein sequence ID" value="GEU77666.1"/>
    <property type="molecule type" value="Genomic_DNA"/>
</dbReference>
<evidence type="ECO:0000313" key="2">
    <source>
        <dbReference type="EMBL" id="GEU77666.1"/>
    </source>
</evidence>
<feature type="compositionally biased region" description="Polar residues" evidence="1">
    <location>
        <begin position="12"/>
        <end position="25"/>
    </location>
</feature>
<reference evidence="2" key="1">
    <citation type="journal article" date="2019" name="Sci. Rep.">
        <title>Draft genome of Tanacetum cinerariifolium, the natural source of mosquito coil.</title>
        <authorList>
            <person name="Yamashiro T."/>
            <person name="Shiraishi A."/>
            <person name="Satake H."/>
            <person name="Nakayama K."/>
        </authorList>
    </citation>
    <scope>NUCLEOTIDE SEQUENCE</scope>
</reference>
<protein>
    <submittedName>
        <fullName evidence="2">Uncharacterized protein</fullName>
    </submittedName>
</protein>
<evidence type="ECO:0000256" key="1">
    <source>
        <dbReference type="SAM" id="MobiDB-lite"/>
    </source>
</evidence>
<accession>A0A6L2MUK0</accession>
<gene>
    <name evidence="2" type="ORF">Tci_049644</name>
</gene>
<proteinExistence type="predicted"/>
<organism evidence="2">
    <name type="scientific">Tanacetum cinerariifolium</name>
    <name type="common">Dalmatian daisy</name>
    <name type="synonym">Chrysanthemum cinerariifolium</name>
    <dbReference type="NCBI Taxonomy" id="118510"/>
    <lineage>
        <taxon>Eukaryota</taxon>
        <taxon>Viridiplantae</taxon>
        <taxon>Streptophyta</taxon>
        <taxon>Embryophyta</taxon>
        <taxon>Tracheophyta</taxon>
        <taxon>Spermatophyta</taxon>
        <taxon>Magnoliopsida</taxon>
        <taxon>eudicotyledons</taxon>
        <taxon>Gunneridae</taxon>
        <taxon>Pentapetalae</taxon>
        <taxon>asterids</taxon>
        <taxon>campanulids</taxon>
        <taxon>Asterales</taxon>
        <taxon>Asteraceae</taxon>
        <taxon>Asteroideae</taxon>
        <taxon>Anthemideae</taxon>
        <taxon>Anthemidinae</taxon>
        <taxon>Tanacetum</taxon>
    </lineage>
</organism>
<comment type="caution">
    <text evidence="2">The sequence shown here is derived from an EMBL/GenBank/DDBJ whole genome shotgun (WGS) entry which is preliminary data.</text>
</comment>